<dbReference type="PANTHER" id="PTHR40765:SF2">
    <property type="entry name" value="ESX-2 SECRETION SYSTEM ATPASE ECCB2"/>
    <property type="match status" value="1"/>
</dbReference>
<dbReference type="InterPro" id="IPR042485">
    <property type="entry name" value="T7SS_EccB_R3"/>
</dbReference>
<feature type="region of interest" description="Disordered" evidence="12">
    <location>
        <begin position="1"/>
        <end position="31"/>
    </location>
</feature>
<keyword evidence="5" id="KW-0997">Cell inner membrane</keyword>
<evidence type="ECO:0000256" key="1">
    <source>
        <dbReference type="ARBA" id="ARBA00004377"/>
    </source>
</evidence>
<keyword evidence="4" id="KW-1003">Cell membrane</keyword>
<evidence type="ECO:0000256" key="10">
    <source>
        <dbReference type="ARBA" id="ARBA00022989"/>
    </source>
</evidence>
<keyword evidence="7" id="KW-0547">Nucleotide-binding</keyword>
<keyword evidence="11 13" id="KW-0472">Membrane</keyword>
<feature type="transmembrane region" description="Helical" evidence="13">
    <location>
        <begin position="73"/>
        <end position="94"/>
    </location>
</feature>
<evidence type="ECO:0000256" key="3">
    <source>
        <dbReference type="ARBA" id="ARBA00022448"/>
    </source>
</evidence>
<dbReference type="GO" id="GO:0016787">
    <property type="term" value="F:hydrolase activity"/>
    <property type="evidence" value="ECO:0007669"/>
    <property type="project" value="UniProtKB-KW"/>
</dbReference>
<accession>A0A829Q7S0</accession>
<dbReference type="Gene3D" id="2.40.50.910">
    <property type="entry name" value="Type VII secretion system EccB, repeat 3 domain"/>
    <property type="match status" value="1"/>
</dbReference>
<dbReference type="GO" id="GO:0005524">
    <property type="term" value="F:ATP binding"/>
    <property type="evidence" value="ECO:0007669"/>
    <property type="project" value="UniProtKB-KW"/>
</dbReference>
<evidence type="ECO:0000313" key="15">
    <source>
        <dbReference type="Proteomes" id="UP000020103"/>
    </source>
</evidence>
<evidence type="ECO:0000256" key="13">
    <source>
        <dbReference type="SAM" id="Phobius"/>
    </source>
</evidence>
<evidence type="ECO:0000256" key="12">
    <source>
        <dbReference type="SAM" id="MobiDB-lite"/>
    </source>
</evidence>
<dbReference type="EMBL" id="JAOF01000001">
    <property type="protein sequence ID" value="EUA48739.1"/>
    <property type="molecule type" value="Genomic_DNA"/>
</dbReference>
<evidence type="ECO:0000256" key="6">
    <source>
        <dbReference type="ARBA" id="ARBA00022692"/>
    </source>
</evidence>
<evidence type="ECO:0000256" key="7">
    <source>
        <dbReference type="ARBA" id="ARBA00022741"/>
    </source>
</evidence>
<feature type="region of interest" description="Disordered" evidence="12">
    <location>
        <begin position="496"/>
        <end position="609"/>
    </location>
</feature>
<evidence type="ECO:0000313" key="14">
    <source>
        <dbReference type="EMBL" id="EUA48739.1"/>
    </source>
</evidence>
<keyword evidence="10 13" id="KW-1133">Transmembrane helix</keyword>
<reference evidence="14 15" key="1">
    <citation type="submission" date="2013-12" db="EMBL/GenBank/DDBJ databases">
        <authorList>
            <person name="Madinger N."/>
            <person name="Lenaerts A."/>
            <person name="Ordway D."/>
            <person name="DeGroote M.A."/>
            <person name="Parker T."/>
            <person name="Sizemore C."/>
            <person name="Tallon L.J."/>
            <person name="Sadzewicz L.K."/>
            <person name="Sengamalay N."/>
            <person name="Fraser C.M."/>
            <person name="Hine E."/>
            <person name="Shefchek K.A."/>
            <person name="Das S.P."/>
            <person name="Tettelin H."/>
        </authorList>
    </citation>
    <scope>NUCLEOTIDE SEQUENCE [LARGE SCALE GENOMIC DNA]</scope>
    <source>
        <strain evidence="14 15">21</strain>
    </source>
</reference>
<dbReference type="Gene3D" id="3.30.2390.20">
    <property type="entry name" value="Type VII secretion system EccB, repeat 1 domain"/>
    <property type="match status" value="1"/>
</dbReference>
<gene>
    <name evidence="14" type="ORF">I543_2361</name>
</gene>
<feature type="compositionally biased region" description="Basic and acidic residues" evidence="12">
    <location>
        <begin position="564"/>
        <end position="574"/>
    </location>
</feature>
<dbReference type="GO" id="GO:0005886">
    <property type="term" value="C:plasma membrane"/>
    <property type="evidence" value="ECO:0007669"/>
    <property type="project" value="UniProtKB-SubCell"/>
</dbReference>
<dbReference type="Proteomes" id="UP000020103">
    <property type="component" value="Unassembled WGS sequence"/>
</dbReference>
<proteinExistence type="inferred from homology"/>
<keyword evidence="3" id="KW-0813">Transport</keyword>
<comment type="caution">
    <text evidence="14">The sequence shown here is derived from an EMBL/GenBank/DDBJ whole genome shotgun (WGS) entry which is preliminary data.</text>
</comment>
<comment type="subcellular location">
    <subcellularLocation>
        <location evidence="1">Cell inner membrane</location>
        <topology evidence="1">Single-pass membrane protein</topology>
    </subcellularLocation>
</comment>
<keyword evidence="8" id="KW-0378">Hydrolase</keyword>
<dbReference type="InterPro" id="IPR007795">
    <property type="entry name" value="T7SS_EccB"/>
</dbReference>
<dbReference type="PANTHER" id="PTHR40765">
    <property type="entry name" value="ESX-2 SECRETION SYSTEM ATPASE ECCB2"/>
    <property type="match status" value="1"/>
</dbReference>
<dbReference type="GO" id="GO:0005576">
    <property type="term" value="C:extracellular region"/>
    <property type="evidence" value="ECO:0007669"/>
    <property type="project" value="TreeGrafter"/>
</dbReference>
<sequence length="609" mass="64009">MSDNRDNNANSERRAFASRTPASENPEPLKYRRGFVTGHQVTGWRFVMRRIASGVALHDARMLVDPLRTQSRAFGMGAVIVVTGLVGCFVFSLLRPSGIAGTDPILADRSTAALYVRVGDNLHPVLNLTSARLIAGKAADPTMVKSTQLDKFPRGNLIGIPGAPERMVQAKATDAAWAVCEAGQTSTDNRSVTVIAGPLDTDGDKAADLPRDRAAVVSSEAGTWLLWDGKRSALNLGDVAVTSALGFTAPPAVRPVTTRLLNAIPEAPALVIPAIAGAGAPTSYPLPVAAPIGSVLVSYSTDNTPVHYAVLTDGVQQISPVIASALRNANSYGLEQPPRLTADQIAHLPTSSAIDTRVFPNVAVKPLAADEDPVLCTRFTRTADATADSWSLLAGSVLPLSDSVHTVQLISPAATPTRVAIAPAPGTWCSRVAAVDISGYPTPESAMASTPKPRATRPLRLSACTSRHSPFPRQFWICSPPGRRCHAPMPYWRATASPRPIGRPCPSRPTPNLPRMRRSPVEPSHLRTPSTRSAPGSTRCHGDRRGASAAASGGAALLPAAGHASRDRDSDRRHGGGAGGLGHPAHLPPDPVLPLRAAAGRDGAVPRRR</sequence>
<dbReference type="AlphaFoldDB" id="A0A829Q7S0"/>
<feature type="compositionally biased region" description="Basic and acidic residues" evidence="12">
    <location>
        <begin position="1"/>
        <end position="15"/>
    </location>
</feature>
<name>A0A829Q7S0_9MYCO</name>
<evidence type="ECO:0000256" key="11">
    <source>
        <dbReference type="ARBA" id="ARBA00023136"/>
    </source>
</evidence>
<feature type="compositionally biased region" description="Polar residues" evidence="12">
    <location>
        <begin position="527"/>
        <end position="536"/>
    </location>
</feature>
<dbReference type="FunFam" id="3.30.2390.20:FF:000001">
    <property type="entry name" value="ESX-1 secretion system ATPase EccB1"/>
    <property type="match status" value="1"/>
</dbReference>
<evidence type="ECO:0000256" key="4">
    <source>
        <dbReference type="ARBA" id="ARBA00022475"/>
    </source>
</evidence>
<evidence type="ECO:0000256" key="2">
    <source>
        <dbReference type="ARBA" id="ARBA00008149"/>
    </source>
</evidence>
<organism evidence="14 15">
    <name type="scientific">Mycobacteroides abscessus 21</name>
    <dbReference type="NCBI Taxonomy" id="1299324"/>
    <lineage>
        <taxon>Bacteria</taxon>
        <taxon>Bacillati</taxon>
        <taxon>Actinomycetota</taxon>
        <taxon>Actinomycetes</taxon>
        <taxon>Mycobacteriales</taxon>
        <taxon>Mycobacteriaceae</taxon>
        <taxon>Mycobacteroides</taxon>
        <taxon>Mycobacteroides abscessus</taxon>
    </lineage>
</organism>
<dbReference type="Pfam" id="PF05108">
    <property type="entry name" value="T7SS_ESX1_EccB"/>
    <property type="match status" value="1"/>
</dbReference>
<evidence type="ECO:0000256" key="9">
    <source>
        <dbReference type="ARBA" id="ARBA00022840"/>
    </source>
</evidence>
<evidence type="ECO:0000256" key="8">
    <source>
        <dbReference type="ARBA" id="ARBA00022801"/>
    </source>
</evidence>
<keyword evidence="6 13" id="KW-0812">Transmembrane</keyword>
<protein>
    <submittedName>
        <fullName evidence="14">Type VII secretion protein EccB</fullName>
    </submittedName>
</protein>
<dbReference type="InterPro" id="IPR044857">
    <property type="entry name" value="T7SS_EccB_R1"/>
</dbReference>
<comment type="similarity">
    <text evidence="2">Belongs to the EccB family.</text>
</comment>
<feature type="compositionally biased region" description="Pro residues" evidence="12">
    <location>
        <begin position="501"/>
        <end position="512"/>
    </location>
</feature>
<dbReference type="NCBIfam" id="TIGR03919">
    <property type="entry name" value="T7SS_EccB"/>
    <property type="match status" value="1"/>
</dbReference>
<feature type="compositionally biased region" description="Low complexity" evidence="12">
    <location>
        <begin position="547"/>
        <end position="563"/>
    </location>
</feature>
<keyword evidence="9" id="KW-0067">ATP-binding</keyword>
<evidence type="ECO:0000256" key="5">
    <source>
        <dbReference type="ARBA" id="ARBA00022519"/>
    </source>
</evidence>